<accession>A0ABY1LH54</accession>
<sequence length="80" mass="8326">MTTIYDTTRRTEDSRTLAALVSTTFLLDALIVFGIGFIPGVSPLEGGPTAMTAAVLTAVLFAVQLVIVVVMARAARASIA</sequence>
<evidence type="ECO:0000313" key="2">
    <source>
        <dbReference type="EMBL" id="SKC40113.1"/>
    </source>
</evidence>
<proteinExistence type="predicted"/>
<feature type="transmembrane region" description="Helical" evidence="1">
    <location>
        <begin position="17"/>
        <end position="38"/>
    </location>
</feature>
<keyword evidence="1" id="KW-0472">Membrane</keyword>
<evidence type="ECO:0000256" key="1">
    <source>
        <dbReference type="SAM" id="Phobius"/>
    </source>
</evidence>
<comment type="caution">
    <text evidence="2">The sequence shown here is derived from an EMBL/GenBank/DDBJ whole genome shotgun (WGS) entry which is preliminary data.</text>
</comment>
<evidence type="ECO:0000313" key="3">
    <source>
        <dbReference type="Proteomes" id="UP000190827"/>
    </source>
</evidence>
<protein>
    <recommendedName>
        <fullName evidence="4">MFS transporter</fullName>
    </recommendedName>
</protein>
<keyword evidence="1" id="KW-1133">Transmembrane helix</keyword>
<organism evidence="2 3">
    <name type="scientific">Plantibacter cousiniae</name>
    <name type="common">nom. nud.</name>
    <dbReference type="NCBI Taxonomy" id="199709"/>
    <lineage>
        <taxon>Bacteria</taxon>
        <taxon>Bacillati</taxon>
        <taxon>Actinomycetota</taxon>
        <taxon>Actinomycetes</taxon>
        <taxon>Micrococcales</taxon>
        <taxon>Microbacteriaceae</taxon>
        <taxon>Plantibacter</taxon>
    </lineage>
</organism>
<name>A0ABY1LH54_9MICO</name>
<dbReference type="Proteomes" id="UP000190827">
    <property type="component" value="Unassembled WGS sequence"/>
</dbReference>
<reference evidence="2 3" key="1">
    <citation type="submission" date="2017-02" db="EMBL/GenBank/DDBJ databases">
        <authorList>
            <person name="Varghese N."/>
            <person name="Submissions S."/>
        </authorList>
    </citation>
    <scope>NUCLEOTIDE SEQUENCE [LARGE SCALE GENOMIC DNA]</scope>
    <source>
        <strain evidence="2 3">VKM Ac-1787</strain>
    </source>
</reference>
<keyword evidence="3" id="KW-1185">Reference proteome</keyword>
<evidence type="ECO:0008006" key="4">
    <source>
        <dbReference type="Google" id="ProtNLM"/>
    </source>
</evidence>
<dbReference type="RefSeq" id="WP_079704635.1">
    <property type="nucleotide sequence ID" value="NZ_FUZO01000001.1"/>
</dbReference>
<dbReference type="EMBL" id="FUZO01000001">
    <property type="protein sequence ID" value="SKC40113.1"/>
    <property type="molecule type" value="Genomic_DNA"/>
</dbReference>
<gene>
    <name evidence="2" type="ORF">SAMN06295973_0576</name>
</gene>
<keyword evidence="1" id="KW-0812">Transmembrane</keyword>
<feature type="transmembrane region" description="Helical" evidence="1">
    <location>
        <begin position="50"/>
        <end position="72"/>
    </location>
</feature>